<proteinExistence type="predicted"/>
<dbReference type="Gene3D" id="2.60.120.890">
    <property type="entry name" value="BT2081, beta-jelly-roll domain"/>
    <property type="match status" value="1"/>
</dbReference>
<dbReference type="EMBL" id="VVXK01000013">
    <property type="protein sequence ID" value="KAA2368738.1"/>
    <property type="molecule type" value="Genomic_DNA"/>
</dbReference>
<evidence type="ECO:0000259" key="2">
    <source>
        <dbReference type="Pfam" id="PF13201"/>
    </source>
</evidence>
<keyword evidence="1" id="KW-0732">Signal</keyword>
<dbReference type="Pfam" id="PF14900">
    <property type="entry name" value="DUF4493"/>
    <property type="match status" value="1"/>
</dbReference>
<evidence type="ECO:0000313" key="4">
    <source>
        <dbReference type="Proteomes" id="UP000323567"/>
    </source>
</evidence>
<feature type="domain" description="Putative carbohydrate metabolism" evidence="2">
    <location>
        <begin position="498"/>
        <end position="705"/>
    </location>
</feature>
<dbReference type="InterPro" id="IPR025112">
    <property type="entry name" value="PCMD"/>
</dbReference>
<dbReference type="RefSeq" id="WP_149887479.1">
    <property type="nucleotide sequence ID" value="NZ_DBFPAF010000071.1"/>
</dbReference>
<sequence>MKKYITAALLFCAALTAACSKETAGSADTGDTGALEMRVSATRAEADGEYDPLQRLAVRIYRASGELLRQYTAETLPSRLELLAGEYRVEVDAGEAVPASFTKRFYKGEKTFTVAAGQTTVAEVECKRQNVVAEVKFDATVSAAFGENFHAWVVAADAFDEGQVQQGGVPALNYTADGTGYFTMPEGATTLTTRFEGTHPDRGVIVREARFEGVQTGGKYSVSFRFSKDLPGFIECFVVKVDTSTDDYDDTFPFSPEPSIESDGFDMDQPQDFIPGTTSPKRYMITTMAAVKSVVIGIGDDSYEALNGTTEGVEVTRESDLSLTVTLSDAFFAGRPGGSHPVSIRVTDSAGAEATAISEYRLQGLLPIEKTDYNLWTNSLTLRALVLDPNVTTATFGLRVKDGEWSDADGVNAGEGIYTATFTAQWKESVNAAGLTVHTPVAGTGVFAGNSYEARAALDGETVSSAEFQAAAGQVIPDGDMESGSLPCFGKSTSESTTFWGSGNAATSGLCAQSTKPGMGGSYCAKLESQSAFGLLAAGNLFSATFRFASLSGTASFGMPYQWTARPTALRLKYHATVGAVNKGTVTEEHEYIQDGQDRSRIFAVIVDWNSRHATVAGMGSPTGVWDPAKTAETAEGPVIAYGSLLIGETTPGDAMTTVEIPIEYYDRTTKPTGAYTLIISCTTSAYGDFKVGCLGNVMYVDDFEWVY</sequence>
<accession>A0A5B3G560</accession>
<evidence type="ECO:0000256" key="1">
    <source>
        <dbReference type="SAM" id="SignalP"/>
    </source>
</evidence>
<dbReference type="InterPro" id="IPR027840">
    <property type="entry name" value="DUF4493"/>
</dbReference>
<reference evidence="3 4" key="1">
    <citation type="journal article" date="2019" name="Nat. Med.">
        <title>A library of human gut bacterial isolates paired with longitudinal multiomics data enables mechanistic microbiome research.</title>
        <authorList>
            <person name="Poyet M."/>
            <person name="Groussin M."/>
            <person name="Gibbons S.M."/>
            <person name="Avila-Pacheco J."/>
            <person name="Jiang X."/>
            <person name="Kearney S.M."/>
            <person name="Perrotta A.R."/>
            <person name="Berdy B."/>
            <person name="Zhao S."/>
            <person name="Lieberman T.D."/>
            <person name="Swanson P.K."/>
            <person name="Smith M."/>
            <person name="Roesemann S."/>
            <person name="Alexander J.E."/>
            <person name="Rich S.A."/>
            <person name="Livny J."/>
            <person name="Vlamakis H."/>
            <person name="Clish C."/>
            <person name="Bullock K."/>
            <person name="Deik A."/>
            <person name="Scott J."/>
            <person name="Pierce K.A."/>
            <person name="Xavier R.J."/>
            <person name="Alm E.J."/>
        </authorList>
    </citation>
    <scope>NUCLEOTIDE SEQUENCE [LARGE SCALE GENOMIC DNA]</scope>
    <source>
        <strain evidence="3 4">BIOML-A2</strain>
    </source>
</reference>
<feature type="signal peptide" evidence="1">
    <location>
        <begin position="1"/>
        <end position="20"/>
    </location>
</feature>
<dbReference type="Proteomes" id="UP000323567">
    <property type="component" value="Unassembled WGS sequence"/>
</dbReference>
<gene>
    <name evidence="3" type="ORF">F2Y13_09725</name>
</gene>
<protein>
    <submittedName>
        <fullName evidence="3">DUF4493 domain-containing protein</fullName>
    </submittedName>
</protein>
<dbReference type="InterPro" id="IPR038653">
    <property type="entry name" value="Put_CMD_sf"/>
</dbReference>
<comment type="caution">
    <text evidence="3">The sequence shown here is derived from an EMBL/GenBank/DDBJ whole genome shotgun (WGS) entry which is preliminary data.</text>
</comment>
<dbReference type="PROSITE" id="PS51257">
    <property type="entry name" value="PROKAR_LIPOPROTEIN"/>
    <property type="match status" value="1"/>
</dbReference>
<dbReference type="AlphaFoldDB" id="A0A5B3G560"/>
<feature type="chain" id="PRO_5022705893" evidence="1">
    <location>
        <begin position="21"/>
        <end position="708"/>
    </location>
</feature>
<dbReference type="Pfam" id="PF13201">
    <property type="entry name" value="PCMD"/>
    <property type="match status" value="1"/>
</dbReference>
<name>A0A5B3G560_9BACT</name>
<organism evidence="3 4">
    <name type="scientific">Alistipes shahii</name>
    <dbReference type="NCBI Taxonomy" id="328814"/>
    <lineage>
        <taxon>Bacteria</taxon>
        <taxon>Pseudomonadati</taxon>
        <taxon>Bacteroidota</taxon>
        <taxon>Bacteroidia</taxon>
        <taxon>Bacteroidales</taxon>
        <taxon>Rikenellaceae</taxon>
        <taxon>Alistipes</taxon>
    </lineage>
</organism>
<evidence type="ECO:0000313" key="3">
    <source>
        <dbReference type="EMBL" id="KAA2368738.1"/>
    </source>
</evidence>